<dbReference type="SUPFAM" id="SSF103473">
    <property type="entry name" value="MFS general substrate transporter"/>
    <property type="match status" value="1"/>
</dbReference>
<sequence length="479" mass="51422">MTTPTPSNPPPAAPHLPSGVVDTADLPAGERRRVLLAYGMGDAGTGMAASLIGFYLFIFYTSAAGLPAWMAGLVLMTARLWDAINDPIVGWLSDKTRTSWGPRLPWILGSAVPLGFAMALMWWLPPGGPWVRFAVFVAISMVANSLYTCVNLPYSALAAELTTSVNLRTRLNSARFTGSIIAGLVGIVLGGVLLKDHQNPGSYLQVGIFSGVLITCSTLICGWGIAPAARHCQRPTSQRGTTRRLLARVGSNGRFQMVLGLYLLLWCALQIMQTAALIYLPVVMRLPEGWSNWILLPFQVSTLMGLQLWTAFARRRGRLAALHWGTALWIAACLLAMVLVPLDAAIGPTASAANLARLTALVVTILIVGLGASTAYLIPWALLPDAIDADPEKPAGLYSAWMVFTQKICISLALFFFGNLMSLSGYQAARGILQPDSALLAIRMCMGLIPALLVVLGLVVMRRWPDRGPHQEALPASVP</sequence>
<keyword evidence="4" id="KW-1185">Reference proteome</keyword>
<dbReference type="PANTHER" id="PTHR11328:SF24">
    <property type="entry name" value="MAJOR FACILITATOR SUPERFAMILY (MFS) PROFILE DOMAIN-CONTAINING PROTEIN"/>
    <property type="match status" value="1"/>
</dbReference>
<feature type="transmembrane region" description="Helical" evidence="2">
    <location>
        <begin position="395"/>
        <end position="418"/>
    </location>
</feature>
<accession>A0ABU5RSV3</accession>
<feature type="transmembrane region" description="Helical" evidence="2">
    <location>
        <begin position="174"/>
        <end position="194"/>
    </location>
</feature>
<feature type="transmembrane region" description="Helical" evidence="2">
    <location>
        <begin position="104"/>
        <end position="124"/>
    </location>
</feature>
<feature type="compositionally biased region" description="Pro residues" evidence="1">
    <location>
        <begin position="1"/>
        <end position="14"/>
    </location>
</feature>
<name>A0ABU5RSV3_9CYAN</name>
<dbReference type="InterPro" id="IPR039672">
    <property type="entry name" value="MFS_2"/>
</dbReference>
<feature type="region of interest" description="Disordered" evidence="1">
    <location>
        <begin position="1"/>
        <end position="20"/>
    </location>
</feature>
<evidence type="ECO:0000256" key="2">
    <source>
        <dbReference type="SAM" id="Phobius"/>
    </source>
</evidence>
<feature type="transmembrane region" description="Helical" evidence="2">
    <location>
        <begin position="35"/>
        <end position="60"/>
    </location>
</feature>
<dbReference type="EMBL" id="JAYGHX010000003">
    <property type="protein sequence ID" value="MEA5390856.1"/>
    <property type="molecule type" value="Genomic_DNA"/>
</dbReference>
<feature type="transmembrane region" description="Helical" evidence="2">
    <location>
        <begin position="258"/>
        <end position="280"/>
    </location>
</feature>
<feature type="transmembrane region" description="Helical" evidence="2">
    <location>
        <begin position="360"/>
        <end position="383"/>
    </location>
</feature>
<gene>
    <name evidence="3" type="ORF">VB738_06225</name>
</gene>
<feature type="transmembrane region" description="Helical" evidence="2">
    <location>
        <begin position="438"/>
        <end position="461"/>
    </location>
</feature>
<feature type="transmembrane region" description="Helical" evidence="2">
    <location>
        <begin position="292"/>
        <end position="312"/>
    </location>
</feature>
<evidence type="ECO:0000313" key="3">
    <source>
        <dbReference type="EMBL" id="MEA5390856.1"/>
    </source>
</evidence>
<keyword evidence="2" id="KW-0812">Transmembrane</keyword>
<keyword evidence="2" id="KW-1133">Transmembrane helix</keyword>
<dbReference type="InterPro" id="IPR036259">
    <property type="entry name" value="MFS_trans_sf"/>
</dbReference>
<comment type="caution">
    <text evidence="3">The sequence shown here is derived from an EMBL/GenBank/DDBJ whole genome shotgun (WGS) entry which is preliminary data.</text>
</comment>
<evidence type="ECO:0000256" key="1">
    <source>
        <dbReference type="SAM" id="MobiDB-lite"/>
    </source>
</evidence>
<protein>
    <submittedName>
        <fullName evidence="3">MFS transporter</fullName>
    </submittedName>
</protein>
<dbReference type="Proteomes" id="UP001304461">
    <property type="component" value="Unassembled WGS sequence"/>
</dbReference>
<proteinExistence type="predicted"/>
<feature type="transmembrane region" description="Helical" evidence="2">
    <location>
        <begin position="206"/>
        <end position="229"/>
    </location>
</feature>
<dbReference type="PANTHER" id="PTHR11328">
    <property type="entry name" value="MAJOR FACILITATOR SUPERFAMILY DOMAIN-CONTAINING PROTEIN"/>
    <property type="match status" value="1"/>
</dbReference>
<dbReference type="CDD" id="cd17332">
    <property type="entry name" value="MFS_MelB_like"/>
    <property type="match status" value="1"/>
</dbReference>
<reference evidence="3 4" key="1">
    <citation type="submission" date="2023-12" db="EMBL/GenBank/DDBJ databases">
        <title>Baltic Sea Cyanobacteria.</title>
        <authorList>
            <person name="Delbaje E."/>
            <person name="Fewer D.P."/>
            <person name="Shishido T.K."/>
        </authorList>
    </citation>
    <scope>NUCLEOTIDE SEQUENCE [LARGE SCALE GENOMIC DNA]</scope>
    <source>
        <strain evidence="3 4">UHCC 0139</strain>
    </source>
</reference>
<feature type="transmembrane region" description="Helical" evidence="2">
    <location>
        <begin position="319"/>
        <end position="340"/>
    </location>
</feature>
<keyword evidence="2" id="KW-0472">Membrane</keyword>
<dbReference type="Pfam" id="PF13347">
    <property type="entry name" value="MFS_2"/>
    <property type="match status" value="1"/>
</dbReference>
<organism evidence="3 4">
    <name type="scientific">Cyanobium gracile UHCC 0139</name>
    <dbReference type="NCBI Taxonomy" id="3110308"/>
    <lineage>
        <taxon>Bacteria</taxon>
        <taxon>Bacillati</taxon>
        <taxon>Cyanobacteriota</taxon>
        <taxon>Cyanophyceae</taxon>
        <taxon>Synechococcales</taxon>
        <taxon>Prochlorococcaceae</taxon>
        <taxon>Cyanobium</taxon>
    </lineage>
</organism>
<evidence type="ECO:0000313" key="4">
    <source>
        <dbReference type="Proteomes" id="UP001304461"/>
    </source>
</evidence>
<feature type="transmembrane region" description="Helical" evidence="2">
    <location>
        <begin position="130"/>
        <end position="154"/>
    </location>
</feature>
<dbReference type="RefSeq" id="WP_323304939.1">
    <property type="nucleotide sequence ID" value="NZ_JAYGHX010000003.1"/>
</dbReference>
<dbReference type="Gene3D" id="1.20.1250.20">
    <property type="entry name" value="MFS general substrate transporter like domains"/>
    <property type="match status" value="2"/>
</dbReference>